<sequence>MNKQDYRAESTVLEPTIHIGKSGIEPVVEELKKQLKLKKLIKVKFLRTAFIEGNKQELSERLAALTDSELIEVRGNTAVFRRKR</sequence>
<name>A0A062V025_9EURY</name>
<dbReference type="RefSeq" id="WP_048089395.1">
    <property type="nucleotide sequence ID" value="NZ_JMIY01000002.1"/>
</dbReference>
<keyword evidence="1 2" id="KW-0694">RNA-binding</keyword>
<keyword evidence="5" id="KW-1185">Reference proteome</keyword>
<comment type="caution">
    <text evidence="4">The sequence shown here is derived from an EMBL/GenBank/DDBJ whole genome shotgun (WGS) entry which is preliminary data.</text>
</comment>
<dbReference type="Proteomes" id="UP000027153">
    <property type="component" value="Unassembled WGS sequence"/>
</dbReference>
<dbReference type="InterPro" id="IPR001890">
    <property type="entry name" value="RNA-binding_CRM"/>
</dbReference>
<gene>
    <name evidence="4" type="ORF">ANME2D_00913</name>
</gene>
<reference evidence="4 5" key="1">
    <citation type="journal article" date="2013" name="Nature">
        <title>Anaerobic oxidation of methane coupled to nitrate reduction in a novel archaeal lineage.</title>
        <authorList>
            <person name="Haroon M.F."/>
            <person name="Hu S."/>
            <person name="Shi Y."/>
            <person name="Imelfort M."/>
            <person name="Keller J."/>
            <person name="Hugenholtz P."/>
            <person name="Yuan Z."/>
            <person name="Tyson G.W."/>
        </authorList>
    </citation>
    <scope>NUCLEOTIDE SEQUENCE [LARGE SCALE GENOMIC DNA]</scope>
    <source>
        <strain evidence="4 5">ANME-2d</strain>
    </source>
</reference>
<dbReference type="InterPro" id="IPR051925">
    <property type="entry name" value="RNA-binding_domain"/>
</dbReference>
<dbReference type="OrthoDB" id="30785at2157"/>
<accession>A0A062V025</accession>
<evidence type="ECO:0000259" key="3">
    <source>
        <dbReference type="PROSITE" id="PS51295"/>
    </source>
</evidence>
<evidence type="ECO:0000313" key="5">
    <source>
        <dbReference type="Proteomes" id="UP000027153"/>
    </source>
</evidence>
<dbReference type="GO" id="GO:0003723">
    <property type="term" value="F:RNA binding"/>
    <property type="evidence" value="ECO:0007669"/>
    <property type="project" value="UniProtKB-UniRule"/>
</dbReference>
<dbReference type="PANTHER" id="PTHR40065:SF3">
    <property type="entry name" value="RNA-BINDING PROTEIN YHBY"/>
    <property type="match status" value="1"/>
</dbReference>
<protein>
    <submittedName>
        <fullName evidence="4">Putative RNA-binding protein containing KH domain, possibly ribosomal protein</fullName>
    </submittedName>
</protein>
<evidence type="ECO:0000256" key="2">
    <source>
        <dbReference type="PROSITE-ProRule" id="PRU00626"/>
    </source>
</evidence>
<dbReference type="PANTHER" id="PTHR40065">
    <property type="entry name" value="RNA-BINDING PROTEIN YHBY"/>
    <property type="match status" value="1"/>
</dbReference>
<dbReference type="EMBL" id="JMIY01000002">
    <property type="protein sequence ID" value="KCZ72486.1"/>
    <property type="molecule type" value="Genomic_DNA"/>
</dbReference>
<feature type="domain" description="CRM" evidence="3">
    <location>
        <begin position="1"/>
        <end position="84"/>
    </location>
</feature>
<dbReference type="GO" id="GO:0005840">
    <property type="term" value="C:ribosome"/>
    <property type="evidence" value="ECO:0007669"/>
    <property type="project" value="UniProtKB-KW"/>
</dbReference>
<keyword evidence="4" id="KW-0687">Ribonucleoprotein</keyword>
<dbReference type="PROSITE" id="PS51295">
    <property type="entry name" value="CRM"/>
    <property type="match status" value="1"/>
</dbReference>
<dbReference type="Pfam" id="PF01985">
    <property type="entry name" value="CRS1_YhbY"/>
    <property type="match status" value="1"/>
</dbReference>
<proteinExistence type="predicted"/>
<evidence type="ECO:0000313" key="4">
    <source>
        <dbReference type="EMBL" id="KCZ72486.1"/>
    </source>
</evidence>
<dbReference type="Gene3D" id="3.30.110.60">
    <property type="entry name" value="YhbY-like"/>
    <property type="match status" value="1"/>
</dbReference>
<evidence type="ECO:0000256" key="1">
    <source>
        <dbReference type="ARBA" id="ARBA00022884"/>
    </source>
</evidence>
<dbReference type="AlphaFoldDB" id="A0A062V025"/>
<keyword evidence="4" id="KW-0689">Ribosomal protein</keyword>
<organism evidence="4 5">
    <name type="scientific">Candidatus Methanoperedens nitratireducens</name>
    <dbReference type="NCBI Taxonomy" id="1392998"/>
    <lineage>
        <taxon>Archaea</taxon>
        <taxon>Methanobacteriati</taxon>
        <taxon>Methanobacteriota</taxon>
        <taxon>Stenosarchaea group</taxon>
        <taxon>Methanomicrobia</taxon>
        <taxon>Methanosarcinales</taxon>
        <taxon>ANME-2 cluster</taxon>
        <taxon>Candidatus Methanoperedentaceae</taxon>
        <taxon>Candidatus Methanoperedens</taxon>
    </lineage>
</organism>
<dbReference type="InterPro" id="IPR035920">
    <property type="entry name" value="YhbY-like_sf"/>
</dbReference>
<dbReference type="SUPFAM" id="SSF75471">
    <property type="entry name" value="YhbY-like"/>
    <property type="match status" value="1"/>
</dbReference>
<dbReference type="SMART" id="SM01103">
    <property type="entry name" value="CRS1_YhbY"/>
    <property type="match status" value="1"/>
</dbReference>